<protein>
    <submittedName>
        <fullName evidence="1">Uncharacterized protein</fullName>
    </submittedName>
</protein>
<name>A0A6G1BRC8_9ORYZ</name>
<proteinExistence type="predicted"/>
<keyword evidence="2" id="KW-1185">Reference proteome</keyword>
<organism evidence="1 2">
    <name type="scientific">Oryza meyeriana var. granulata</name>
    <dbReference type="NCBI Taxonomy" id="110450"/>
    <lineage>
        <taxon>Eukaryota</taxon>
        <taxon>Viridiplantae</taxon>
        <taxon>Streptophyta</taxon>
        <taxon>Embryophyta</taxon>
        <taxon>Tracheophyta</taxon>
        <taxon>Spermatophyta</taxon>
        <taxon>Magnoliopsida</taxon>
        <taxon>Liliopsida</taxon>
        <taxon>Poales</taxon>
        <taxon>Poaceae</taxon>
        <taxon>BOP clade</taxon>
        <taxon>Oryzoideae</taxon>
        <taxon>Oryzeae</taxon>
        <taxon>Oryzinae</taxon>
        <taxon>Oryza</taxon>
        <taxon>Oryza meyeriana</taxon>
    </lineage>
</organism>
<reference evidence="1 2" key="1">
    <citation type="submission" date="2019-11" db="EMBL/GenBank/DDBJ databases">
        <title>Whole genome sequence of Oryza granulata.</title>
        <authorList>
            <person name="Li W."/>
        </authorList>
    </citation>
    <scope>NUCLEOTIDE SEQUENCE [LARGE SCALE GENOMIC DNA]</scope>
    <source>
        <strain evidence="2">cv. Menghai</strain>
        <tissue evidence="1">Leaf</tissue>
    </source>
</reference>
<evidence type="ECO:0000313" key="1">
    <source>
        <dbReference type="EMBL" id="KAF0890618.1"/>
    </source>
</evidence>
<dbReference type="Proteomes" id="UP000479710">
    <property type="component" value="Unassembled WGS sequence"/>
</dbReference>
<comment type="caution">
    <text evidence="1">The sequence shown here is derived from an EMBL/GenBank/DDBJ whole genome shotgun (WGS) entry which is preliminary data.</text>
</comment>
<gene>
    <name evidence="1" type="ORF">E2562_003814</name>
</gene>
<evidence type="ECO:0000313" key="2">
    <source>
        <dbReference type="Proteomes" id="UP000479710"/>
    </source>
</evidence>
<dbReference type="AlphaFoldDB" id="A0A6G1BRC8"/>
<dbReference type="EMBL" id="SPHZ02000011">
    <property type="protein sequence ID" value="KAF0890618.1"/>
    <property type="molecule type" value="Genomic_DNA"/>
</dbReference>
<sequence>MMLSRWIRCRQAREKVGPVVRSVGGGGLAVAGGNHPSLRHRCTPMSPQGVHTSTSLCSATQCKRA</sequence>
<accession>A0A6G1BRC8</accession>